<sequence>MGGEGDRGRRWLNMFVPARNFAVYQGIRYSVLSGDADSLEVGDVETEEPLGTVLIQDLAEWYTLVPTVTFLGHEFQLWRDDGRTCSLTFIGGDGKWAARTWAEADKFPDVVFSRLDMFTFNADVPREMVEERREERRDSLGLWWRQRQDDERRGQYPRSGVLVEFDGITFHDATPAADDKVFLVHPGAESPGDPRFSRSEGCWEAEIPLAECTAACSVKSLATYSGYECQVTSIVEGMATLYYLGHNGGEAEAAGFDQIDRGTWAKLVPAWELRRYREEWQDLLLDVWRRREFARPEETGDQ</sequence>
<gene>
    <name evidence="1" type="ORF">SAMN05421504_11559</name>
</gene>
<evidence type="ECO:0000313" key="1">
    <source>
        <dbReference type="EMBL" id="SDZ40630.1"/>
    </source>
</evidence>
<proteinExistence type="predicted"/>
<dbReference type="EMBL" id="FNON01000015">
    <property type="protein sequence ID" value="SDZ40630.1"/>
    <property type="molecule type" value="Genomic_DNA"/>
</dbReference>
<dbReference type="Proteomes" id="UP000199515">
    <property type="component" value="Unassembled WGS sequence"/>
</dbReference>
<evidence type="ECO:0000313" key="2">
    <source>
        <dbReference type="Proteomes" id="UP000199515"/>
    </source>
</evidence>
<dbReference type="STRING" id="589385.SAMN05421504_11559"/>
<reference evidence="1 2" key="1">
    <citation type="submission" date="2016-10" db="EMBL/GenBank/DDBJ databases">
        <authorList>
            <person name="de Groot N.N."/>
        </authorList>
    </citation>
    <scope>NUCLEOTIDE SEQUENCE [LARGE SCALE GENOMIC DNA]</scope>
    <source>
        <strain evidence="1 2">CPCC 202699</strain>
    </source>
</reference>
<protein>
    <submittedName>
        <fullName evidence="1">Uncharacterized protein</fullName>
    </submittedName>
</protein>
<name>A0A1H3SSC6_9PSEU</name>
<dbReference type="AlphaFoldDB" id="A0A1H3SSC6"/>
<keyword evidence="2" id="KW-1185">Reference proteome</keyword>
<accession>A0A1H3SSC6</accession>
<dbReference type="RefSeq" id="WP_091299649.1">
    <property type="nucleotide sequence ID" value="NZ_FNON01000015.1"/>
</dbReference>
<organism evidence="1 2">
    <name type="scientific">Amycolatopsis xylanica</name>
    <dbReference type="NCBI Taxonomy" id="589385"/>
    <lineage>
        <taxon>Bacteria</taxon>
        <taxon>Bacillati</taxon>
        <taxon>Actinomycetota</taxon>
        <taxon>Actinomycetes</taxon>
        <taxon>Pseudonocardiales</taxon>
        <taxon>Pseudonocardiaceae</taxon>
        <taxon>Amycolatopsis</taxon>
    </lineage>
</organism>